<dbReference type="PANTHER" id="PTHR14269">
    <property type="entry name" value="CDP-DIACYLGLYCEROL--GLYCEROL-3-PHOSPHATE 3-PHOSPHATIDYLTRANSFERASE-RELATED"/>
    <property type="match status" value="1"/>
</dbReference>
<proteinExistence type="inferred from homology"/>
<evidence type="ECO:0000256" key="11">
    <source>
        <dbReference type="RuleBase" id="RU003750"/>
    </source>
</evidence>
<feature type="transmembrane region" description="Helical" evidence="12">
    <location>
        <begin position="43"/>
        <end position="65"/>
    </location>
</feature>
<reference evidence="13" key="1">
    <citation type="submission" date="2022-07" db="EMBL/GenBank/DDBJ databases">
        <title>Description and genome-wide analysis of Profundicola chukchiensis gen. nov., sp. nov., marine bacteria isolated from bottom sediments of the Chukchi Sea.</title>
        <authorList>
            <person name="Romanenko L."/>
            <person name="Otstavnykh N."/>
            <person name="Kurilenko V."/>
            <person name="Eremeev V."/>
            <person name="Velansky P."/>
            <person name="Mikhailov V."/>
            <person name="Isaeva M."/>
        </authorList>
    </citation>
    <scope>NUCLEOTIDE SEQUENCE</scope>
    <source>
        <strain evidence="13">KMM 9713</strain>
    </source>
</reference>
<dbReference type="Gene3D" id="1.20.120.1760">
    <property type="match status" value="1"/>
</dbReference>
<protein>
    <submittedName>
        <fullName evidence="13">CDP-alcohol phosphatidyltransferase family protein</fullName>
    </submittedName>
</protein>
<dbReference type="InterPro" id="IPR043130">
    <property type="entry name" value="CDP-OH_PTrfase_TM_dom"/>
</dbReference>
<dbReference type="Proteomes" id="UP001152599">
    <property type="component" value="Unassembled WGS sequence"/>
</dbReference>
<gene>
    <name evidence="13" type="ORF">NMK71_05980</name>
</gene>
<dbReference type="GO" id="GO:0008654">
    <property type="term" value="P:phospholipid biosynthetic process"/>
    <property type="evidence" value="ECO:0007669"/>
    <property type="project" value="UniProtKB-KW"/>
</dbReference>
<keyword evidence="10" id="KW-1208">Phospholipid metabolism</keyword>
<dbReference type="Pfam" id="PF01066">
    <property type="entry name" value="CDP-OH_P_transf"/>
    <property type="match status" value="1"/>
</dbReference>
<keyword evidence="4 11" id="KW-0808">Transferase</keyword>
<keyword evidence="7" id="KW-0443">Lipid metabolism</keyword>
<dbReference type="InterPro" id="IPR050324">
    <property type="entry name" value="CDP-alcohol_PTase-I"/>
</dbReference>
<keyword evidence="5 12" id="KW-0812">Transmembrane</keyword>
<dbReference type="PROSITE" id="PS51257">
    <property type="entry name" value="PROKAR_LIPOPROTEIN"/>
    <property type="match status" value="1"/>
</dbReference>
<feature type="transmembrane region" description="Helical" evidence="12">
    <location>
        <begin position="12"/>
        <end position="31"/>
    </location>
</feature>
<keyword evidence="9" id="KW-0594">Phospholipid biosynthesis</keyword>
<dbReference type="GO" id="GO:0016020">
    <property type="term" value="C:membrane"/>
    <property type="evidence" value="ECO:0007669"/>
    <property type="project" value="UniProtKB-SubCell"/>
</dbReference>
<evidence type="ECO:0000256" key="1">
    <source>
        <dbReference type="ARBA" id="ARBA00004141"/>
    </source>
</evidence>
<feature type="transmembrane region" description="Helical" evidence="12">
    <location>
        <begin position="168"/>
        <end position="186"/>
    </location>
</feature>
<dbReference type="PROSITE" id="PS00379">
    <property type="entry name" value="CDP_ALCOHOL_P_TRANSF"/>
    <property type="match status" value="1"/>
</dbReference>
<comment type="similarity">
    <text evidence="2 11">Belongs to the CDP-alcohol phosphatidyltransferase class-I family.</text>
</comment>
<evidence type="ECO:0000256" key="12">
    <source>
        <dbReference type="SAM" id="Phobius"/>
    </source>
</evidence>
<dbReference type="EMBL" id="JANCMU010000002">
    <property type="protein sequence ID" value="MDG4945955.1"/>
    <property type="molecule type" value="Genomic_DNA"/>
</dbReference>
<comment type="subcellular location">
    <subcellularLocation>
        <location evidence="1">Membrane</location>
        <topology evidence="1">Multi-pass membrane protein</topology>
    </subcellularLocation>
</comment>
<feature type="transmembrane region" description="Helical" evidence="12">
    <location>
        <begin position="207"/>
        <end position="239"/>
    </location>
</feature>
<evidence type="ECO:0000256" key="2">
    <source>
        <dbReference type="ARBA" id="ARBA00010441"/>
    </source>
</evidence>
<name>A0A9X4MYK7_9FLAO</name>
<evidence type="ECO:0000256" key="3">
    <source>
        <dbReference type="ARBA" id="ARBA00022516"/>
    </source>
</evidence>
<comment type="caution">
    <text evidence="13">The sequence shown here is derived from an EMBL/GenBank/DDBJ whole genome shotgun (WGS) entry which is preliminary data.</text>
</comment>
<evidence type="ECO:0000256" key="6">
    <source>
        <dbReference type="ARBA" id="ARBA00022989"/>
    </source>
</evidence>
<feature type="transmembrane region" description="Helical" evidence="12">
    <location>
        <begin position="105"/>
        <end position="125"/>
    </location>
</feature>
<keyword evidence="6 12" id="KW-1133">Transmembrane helix</keyword>
<dbReference type="AlphaFoldDB" id="A0A9X4MYK7"/>
<evidence type="ECO:0000256" key="9">
    <source>
        <dbReference type="ARBA" id="ARBA00023209"/>
    </source>
</evidence>
<evidence type="ECO:0000256" key="7">
    <source>
        <dbReference type="ARBA" id="ARBA00023098"/>
    </source>
</evidence>
<evidence type="ECO:0000256" key="10">
    <source>
        <dbReference type="ARBA" id="ARBA00023264"/>
    </source>
</evidence>
<feature type="transmembrane region" description="Helical" evidence="12">
    <location>
        <begin position="77"/>
        <end position="93"/>
    </location>
</feature>
<sequence length="246" mass="27358">MSIKRHIPNLLTLINLFSGCILVYLTVFYSVFEFKEDFNFNEIVMILLGISLVADLLDGMVARWLNVASPIGLQLDSLADMVTFGVFPGFLMTKMLADASQSTSVMFPPVAFFGLLITLFSALRLAKFNVDTTQTTYFKGLATPANTILIFGLFILTQTLSNDFMETYAFNSLIALTIISSFILVADIPLFSFKMKSMKLKDIFPQIILLASAILLLIFMGLSALAPIILIYIILSIIFKKTFVHA</sequence>
<dbReference type="InterPro" id="IPR048254">
    <property type="entry name" value="CDP_ALCOHOL_P_TRANSF_CS"/>
</dbReference>
<accession>A0A9X4MYK7</accession>
<evidence type="ECO:0000256" key="4">
    <source>
        <dbReference type="ARBA" id="ARBA00022679"/>
    </source>
</evidence>
<feature type="transmembrane region" description="Helical" evidence="12">
    <location>
        <begin position="137"/>
        <end position="156"/>
    </location>
</feature>
<evidence type="ECO:0000313" key="13">
    <source>
        <dbReference type="EMBL" id="MDG4945955.1"/>
    </source>
</evidence>
<evidence type="ECO:0000256" key="8">
    <source>
        <dbReference type="ARBA" id="ARBA00023136"/>
    </source>
</evidence>
<organism evidence="13 14">
    <name type="scientific">Profundicola chukchiensis</name>
    <dbReference type="NCBI Taxonomy" id="2961959"/>
    <lineage>
        <taxon>Bacteria</taxon>
        <taxon>Pseudomonadati</taxon>
        <taxon>Bacteroidota</taxon>
        <taxon>Flavobacteriia</taxon>
        <taxon>Flavobacteriales</taxon>
        <taxon>Weeksellaceae</taxon>
        <taxon>Profundicola</taxon>
    </lineage>
</organism>
<dbReference type="GO" id="GO:0016780">
    <property type="term" value="F:phosphotransferase activity, for other substituted phosphate groups"/>
    <property type="evidence" value="ECO:0007669"/>
    <property type="project" value="InterPro"/>
</dbReference>
<dbReference type="InterPro" id="IPR000462">
    <property type="entry name" value="CDP-OH_P_trans"/>
</dbReference>
<keyword evidence="3" id="KW-0444">Lipid biosynthesis</keyword>
<keyword evidence="14" id="KW-1185">Reference proteome</keyword>
<keyword evidence="8 12" id="KW-0472">Membrane</keyword>
<evidence type="ECO:0000256" key="5">
    <source>
        <dbReference type="ARBA" id="ARBA00022692"/>
    </source>
</evidence>
<evidence type="ECO:0000313" key="14">
    <source>
        <dbReference type="Proteomes" id="UP001152599"/>
    </source>
</evidence>
<dbReference type="PANTHER" id="PTHR14269:SF61">
    <property type="entry name" value="CDP-DIACYLGLYCEROL--SERINE O-PHOSPHATIDYLTRANSFERASE"/>
    <property type="match status" value="1"/>
</dbReference>
<dbReference type="RefSeq" id="WP_304420478.1">
    <property type="nucleotide sequence ID" value="NZ_JANCMU010000002.1"/>
</dbReference>